<dbReference type="InterPro" id="IPR023203">
    <property type="entry name" value="TTHA0068_sf"/>
</dbReference>
<protein>
    <recommendedName>
        <fullName evidence="3">DUF309 domain-containing protein</fullName>
    </recommendedName>
</protein>
<evidence type="ECO:0000313" key="1">
    <source>
        <dbReference type="EMBL" id="KGR84866.1"/>
    </source>
</evidence>
<evidence type="ECO:0000313" key="2">
    <source>
        <dbReference type="Proteomes" id="UP000030437"/>
    </source>
</evidence>
<comment type="caution">
    <text evidence="1">The sequence shown here is derived from an EMBL/GenBank/DDBJ whole genome shotgun (WGS) entry which is preliminary data.</text>
</comment>
<keyword evidence="2" id="KW-1185">Reference proteome</keyword>
<dbReference type="Gene3D" id="1.10.3450.10">
    <property type="entry name" value="TTHA0068-like"/>
    <property type="match status" value="1"/>
</dbReference>
<sequence length="171" mass="20056">MHLPYTHPLYVAYCTYFNGNQDYFECHEVFEEYWKEVAPGDKEHVLVGLVQLATGMYHWRRGNFNGSARILTKSLHILQQNRHSAFLEPLDNRLLEQQIFQAIEAIKQQKPFQPFKLSILDPVFRATVDSNIAALPPADEEYLLHKHMLRDRSEVLEARMTKIAMKKEGRK</sequence>
<dbReference type="STRING" id="1220589.CD32_10415"/>
<dbReference type="EMBL" id="JPVP01000055">
    <property type="protein sequence ID" value="KGR84866.1"/>
    <property type="molecule type" value="Genomic_DNA"/>
</dbReference>
<dbReference type="Pfam" id="PF03745">
    <property type="entry name" value="DUF309"/>
    <property type="match status" value="1"/>
</dbReference>
<dbReference type="OrthoDB" id="165483at2"/>
<dbReference type="Proteomes" id="UP000030437">
    <property type="component" value="Unassembled WGS sequence"/>
</dbReference>
<dbReference type="PANTHER" id="PTHR34796:SF1">
    <property type="entry name" value="EXPRESSED PROTEIN"/>
    <property type="match status" value="1"/>
</dbReference>
<gene>
    <name evidence="1" type="ORF">CD32_10415</name>
</gene>
<name>A0A0A3IJE7_9BACI</name>
<dbReference type="SUPFAM" id="SSF140663">
    <property type="entry name" value="TTHA0068-like"/>
    <property type="match status" value="1"/>
</dbReference>
<proteinExistence type="predicted"/>
<dbReference type="eggNOG" id="COG1547">
    <property type="taxonomic scope" value="Bacteria"/>
</dbReference>
<reference evidence="1 2" key="1">
    <citation type="submission" date="2014-02" db="EMBL/GenBank/DDBJ databases">
        <title>Draft genome sequence of Lysinibacillus odysseyi NBRC 100172.</title>
        <authorList>
            <person name="Zhang F."/>
            <person name="Wang G."/>
            <person name="Zhang L."/>
        </authorList>
    </citation>
    <scope>NUCLEOTIDE SEQUENCE [LARGE SCALE GENOMIC DNA]</scope>
    <source>
        <strain evidence="1 2">NBRC 100172</strain>
    </source>
</reference>
<dbReference type="PANTHER" id="PTHR34796">
    <property type="entry name" value="EXPRESSED PROTEIN"/>
    <property type="match status" value="1"/>
</dbReference>
<organism evidence="1 2">
    <name type="scientific">Lysinibacillus odysseyi 34hs-1 = NBRC 100172</name>
    <dbReference type="NCBI Taxonomy" id="1220589"/>
    <lineage>
        <taxon>Bacteria</taxon>
        <taxon>Bacillati</taxon>
        <taxon>Bacillota</taxon>
        <taxon>Bacilli</taxon>
        <taxon>Bacillales</taxon>
        <taxon>Bacillaceae</taxon>
        <taxon>Lysinibacillus</taxon>
    </lineage>
</organism>
<accession>A0A0A3IJE7</accession>
<dbReference type="AlphaFoldDB" id="A0A0A3IJE7"/>
<dbReference type="InterPro" id="IPR005500">
    <property type="entry name" value="DUF309"/>
</dbReference>
<evidence type="ECO:0008006" key="3">
    <source>
        <dbReference type="Google" id="ProtNLM"/>
    </source>
</evidence>